<evidence type="ECO:0000256" key="7">
    <source>
        <dbReference type="ARBA" id="ARBA00022723"/>
    </source>
</evidence>
<dbReference type="InterPro" id="IPR001412">
    <property type="entry name" value="aa-tRNA-synth_I_CS"/>
</dbReference>
<dbReference type="InterPro" id="IPR013155">
    <property type="entry name" value="M/V/L/I-tRNA-synth_anticd-bd"/>
</dbReference>
<dbReference type="InterPro" id="IPR023586">
    <property type="entry name" value="Ile-tRNA-ligase_type2"/>
</dbReference>
<dbReference type="GO" id="GO:0005524">
    <property type="term" value="F:ATP binding"/>
    <property type="evidence" value="ECO:0007669"/>
    <property type="project" value="UniProtKB-UniRule"/>
</dbReference>
<dbReference type="SUPFAM" id="SSF47323">
    <property type="entry name" value="Anticodon-binding domain of a subclass of class I aminoacyl-tRNA synthetases"/>
    <property type="match status" value="1"/>
</dbReference>
<dbReference type="NCBIfam" id="TIGR00392">
    <property type="entry name" value="ileS"/>
    <property type="match status" value="1"/>
</dbReference>
<dbReference type="EC" id="6.1.1.5" evidence="15"/>
<evidence type="ECO:0000313" key="18">
    <source>
        <dbReference type="EMBL" id="PIT86874.1"/>
    </source>
</evidence>
<proteinExistence type="inferred from homology"/>
<dbReference type="GO" id="GO:0000049">
    <property type="term" value="F:tRNA binding"/>
    <property type="evidence" value="ECO:0007669"/>
    <property type="project" value="InterPro"/>
</dbReference>
<dbReference type="GO" id="GO:0006428">
    <property type="term" value="P:isoleucyl-tRNA aminoacylation"/>
    <property type="evidence" value="ECO:0007669"/>
    <property type="project" value="UniProtKB-UniRule"/>
</dbReference>
<dbReference type="GO" id="GO:0002161">
    <property type="term" value="F:aminoacyl-tRNA deacylase activity"/>
    <property type="evidence" value="ECO:0007669"/>
    <property type="project" value="InterPro"/>
</dbReference>
<reference evidence="19" key="1">
    <citation type="submission" date="2017-09" db="EMBL/GenBank/DDBJ databases">
        <title>Depth-based differentiation of microbial function through sediment-hosted aquifers and enrichment of novel symbionts in the deep terrestrial subsurface.</title>
        <authorList>
            <person name="Probst A.J."/>
            <person name="Ladd B."/>
            <person name="Jarett J.K."/>
            <person name="Geller-Mcgrath D.E."/>
            <person name="Sieber C.M.K."/>
            <person name="Emerson J.B."/>
            <person name="Anantharaman K."/>
            <person name="Thomas B.C."/>
            <person name="Malmstrom R."/>
            <person name="Stieglmeier M."/>
            <person name="Klingl A."/>
            <person name="Woyke T."/>
            <person name="Ryan C.M."/>
            <person name="Banfield J.F."/>
        </authorList>
    </citation>
    <scope>NUCLEOTIDE SEQUENCE [LARGE SCALE GENOMIC DNA]</scope>
</reference>
<comment type="cofactor">
    <cofactor evidence="1 15">
        <name>Zn(2+)</name>
        <dbReference type="ChEBI" id="CHEBI:29105"/>
    </cofactor>
</comment>
<dbReference type="Pfam" id="PF08264">
    <property type="entry name" value="Anticodon_1"/>
    <property type="match status" value="1"/>
</dbReference>
<feature type="binding site" evidence="15">
    <location>
        <position position="644"/>
    </location>
    <ligand>
        <name>ATP</name>
        <dbReference type="ChEBI" id="CHEBI:30616"/>
    </ligand>
</feature>
<evidence type="ECO:0000256" key="5">
    <source>
        <dbReference type="ARBA" id="ARBA00022490"/>
    </source>
</evidence>
<dbReference type="GO" id="GO:0005737">
    <property type="term" value="C:cytoplasm"/>
    <property type="evidence" value="ECO:0007669"/>
    <property type="project" value="UniProtKB-SubCell"/>
</dbReference>
<organism evidence="18 19">
    <name type="scientific">Candidatus Magasanikbacteria bacterium CG10_big_fil_rev_8_21_14_0_10_43_6</name>
    <dbReference type="NCBI Taxonomy" id="1974650"/>
    <lineage>
        <taxon>Bacteria</taxon>
        <taxon>Candidatus Magasanikiibacteriota</taxon>
    </lineage>
</organism>
<comment type="caution">
    <text evidence="18">The sequence shown here is derived from an EMBL/GenBank/DDBJ whole genome shotgun (WGS) entry which is preliminary data.</text>
</comment>
<dbReference type="InterPro" id="IPR009080">
    <property type="entry name" value="tRNAsynth_Ia_anticodon-bd"/>
</dbReference>
<dbReference type="Pfam" id="PF19302">
    <property type="entry name" value="DUF5915"/>
    <property type="match status" value="1"/>
</dbReference>
<dbReference type="GO" id="GO:0004822">
    <property type="term" value="F:isoleucine-tRNA ligase activity"/>
    <property type="evidence" value="ECO:0007669"/>
    <property type="project" value="UniProtKB-UniRule"/>
</dbReference>
<dbReference type="CDD" id="cd00818">
    <property type="entry name" value="IleRS_core"/>
    <property type="match status" value="1"/>
</dbReference>
<comment type="subunit">
    <text evidence="4 15">Monomer.</text>
</comment>
<evidence type="ECO:0000256" key="3">
    <source>
        <dbReference type="ARBA" id="ARBA00007078"/>
    </source>
</evidence>
<dbReference type="PANTHER" id="PTHR42780:SF1">
    <property type="entry name" value="ISOLEUCINE--TRNA LIGASE, CYTOPLASMIC"/>
    <property type="match status" value="1"/>
</dbReference>
<evidence type="ECO:0000256" key="10">
    <source>
        <dbReference type="ARBA" id="ARBA00022840"/>
    </source>
</evidence>
<evidence type="ECO:0000256" key="13">
    <source>
        <dbReference type="ARBA" id="ARBA00025217"/>
    </source>
</evidence>
<dbReference type="SUPFAM" id="SSF52374">
    <property type="entry name" value="Nucleotidylyl transferase"/>
    <property type="match status" value="1"/>
</dbReference>
<dbReference type="PRINTS" id="PR00984">
    <property type="entry name" value="TRNASYNTHILE"/>
</dbReference>
<dbReference type="InterPro" id="IPR002301">
    <property type="entry name" value="Ile-tRNA-ligase"/>
</dbReference>
<keyword evidence="5 15" id="KW-0963">Cytoplasm</keyword>
<feature type="domain" description="Methionyl/Valyl/Leucyl/Isoleucyl-tRNA synthetase anticodon-binding" evidence="17">
    <location>
        <begin position="724"/>
        <end position="870"/>
    </location>
</feature>
<dbReference type="CDD" id="cd07961">
    <property type="entry name" value="Anticodon_Ia_Ile_ABEc"/>
    <property type="match status" value="1"/>
</dbReference>
<feature type="domain" description="Aminoacyl-tRNA synthetase class Ia" evidence="16">
    <location>
        <begin position="20"/>
        <end position="679"/>
    </location>
</feature>
<dbReference type="InterPro" id="IPR009008">
    <property type="entry name" value="Val/Leu/Ile-tRNA-synth_edit"/>
</dbReference>
<dbReference type="Pfam" id="PF00133">
    <property type="entry name" value="tRNA-synt_1"/>
    <property type="match status" value="1"/>
</dbReference>
<comment type="function">
    <text evidence="13 15">Catalyzes the attachment of isoleucine to tRNA(Ile). As IleRS can inadvertently accommodate and process structurally similar amino acids such as valine, to avoid such errors it has two additional distinct tRNA(Ile)-dependent editing activities. One activity is designated as 'pretransfer' editing and involves the hydrolysis of activated Val-AMP. The other activity is designated 'posttransfer' editing and involves deacylation of mischarged Val-tRNA(Ile).</text>
</comment>
<dbReference type="FunFam" id="3.40.50.620:FF:000063">
    <property type="entry name" value="Isoleucine--tRNA ligase"/>
    <property type="match status" value="1"/>
</dbReference>
<dbReference type="InterPro" id="IPR002300">
    <property type="entry name" value="aa-tRNA-synth_Ia"/>
</dbReference>
<dbReference type="InterPro" id="IPR014729">
    <property type="entry name" value="Rossmann-like_a/b/a_fold"/>
</dbReference>
<keyword evidence="8 15" id="KW-0547">Nucleotide-binding</keyword>
<evidence type="ECO:0000256" key="6">
    <source>
        <dbReference type="ARBA" id="ARBA00022598"/>
    </source>
</evidence>
<keyword evidence="6 15" id="KW-0436">Ligase</keyword>
<dbReference type="InterPro" id="IPR033709">
    <property type="entry name" value="Anticodon_Ile_ABEc"/>
</dbReference>
<comment type="subcellular location">
    <subcellularLocation>
        <location evidence="2 15">Cytoplasm</location>
    </subcellularLocation>
</comment>
<evidence type="ECO:0000256" key="14">
    <source>
        <dbReference type="ARBA" id="ARBA00048359"/>
    </source>
</evidence>
<dbReference type="PROSITE" id="PS00178">
    <property type="entry name" value="AA_TRNA_LIGASE_I"/>
    <property type="match status" value="1"/>
</dbReference>
<dbReference type="EMBL" id="PFBZ01000031">
    <property type="protein sequence ID" value="PIT86874.1"/>
    <property type="molecule type" value="Genomic_DNA"/>
</dbReference>
<evidence type="ECO:0000256" key="4">
    <source>
        <dbReference type="ARBA" id="ARBA00011245"/>
    </source>
</evidence>
<dbReference type="SUPFAM" id="SSF50677">
    <property type="entry name" value="ValRS/IleRS/LeuRS editing domain"/>
    <property type="match status" value="1"/>
</dbReference>
<dbReference type="Proteomes" id="UP000229362">
    <property type="component" value="Unassembled WGS sequence"/>
</dbReference>
<evidence type="ECO:0000256" key="15">
    <source>
        <dbReference type="HAMAP-Rule" id="MF_02003"/>
    </source>
</evidence>
<evidence type="ECO:0000256" key="9">
    <source>
        <dbReference type="ARBA" id="ARBA00022833"/>
    </source>
</evidence>
<keyword evidence="11 15" id="KW-0648">Protein biosynthesis</keyword>
<keyword evidence="12 15" id="KW-0030">Aminoacyl-tRNA synthetase</keyword>
<evidence type="ECO:0000256" key="8">
    <source>
        <dbReference type="ARBA" id="ARBA00022741"/>
    </source>
</evidence>
<accession>A0A2M6W247</accession>
<comment type="similarity">
    <text evidence="3 15">Belongs to the class-I aminoacyl-tRNA synthetase family. IleS type 2 subfamily.</text>
</comment>
<dbReference type="FunFam" id="3.40.50.620:FF:000075">
    <property type="entry name" value="Isoleucine--tRNA ligase"/>
    <property type="match status" value="1"/>
</dbReference>
<dbReference type="AlphaFoldDB" id="A0A2M6W247"/>
<sequence length="1017" mass="116103">MFFLLKSDMAYNASKNEKEVLAFWDTERIFERSVEERPKDTPYVFYDGPPFATGLPHYGHIVASVMKDVVPRYWTMQGKRVERVWGWDCHGLPIENIVEKELGTKSKQDIEALGVATFNELCRSKVLSYVSDWEKTIHRLGRWVDMKNAYRTMDKGYMESVWWVFAELWNKGYVYQGYKPMHICPRCETTLSQQEVSEGYKDVKDMSVTAKFRVLNPNYENLNILGREGEVYILAWTTTPWTLPGNVLLAVGHDIEYTVVKYKQELQAVVQKMGTAFPKEVLEHNSQAFKEGFAYYIVAKDLLMKNFEGKEFEVVANCKGKDLVGAVYEPLFPYFADSENSFRVVDADFVTTEDGTGVVHLAPAFGTDDYAVFKKENVPFIQHVGMDGRFIDAVTDFAGKHVKPAEDHMATDIEIVKWLAHNGKLFEKKKYEHSYPHCWRCDTPLLNYATSSWFVDVLKVKDNALKQAEKINWSPVHIKEGRFGKWLEGARDWSISRQRFWASVIPVWECSNCPDDKKYRVFSSASELEEASGKTVDDLHKHIVDDVVVPCVHCSGDTRRVPDVLDTWFDSGSMPYAQLHYPFENTDVFEAGFPAEFIAEGQDQTRAWFYYLHILSTAIKGTPAYKNVIVNGIVLAEDGKKMSKKLQNYPDPMKVLEQYGADALRFYLASSPVMHAESLNFSEAGVREVYNKTVNSIANVLAFYEMYVGNEKWEMDGAVIHVLDKWILVRLQVLVRDVTRHMNSYELAEAARPILDFISDLSQWYVRRSRDRFKGLTGDEDKAAALATLRSVLETLSKVMAPCMPFMAEKIFMAVKSEGAADSVHLEMWPEVESGLLDESVMEDMDKTRRFVELGMSLRKEHGLKVRQPLGNFSIFGYEFSNNQMKEIIADELNVKEVICYNHESISVKVFTETFMVREDGGTKVGIETALTDTLQKEGVAREIVRAINMLRKDQGLTIEDKAAVVFETEDSLLKSAIVAYGDDIQKQTLVTKLEEGTAEHEVTVGEAVLKLTVIKQ</sequence>
<keyword evidence="7 15" id="KW-0479">Metal-binding</keyword>
<gene>
    <name evidence="15" type="primary">ileS</name>
    <name evidence="18" type="ORF">COU33_00770</name>
</gene>
<evidence type="ECO:0000313" key="19">
    <source>
        <dbReference type="Proteomes" id="UP000229362"/>
    </source>
</evidence>
<dbReference type="PANTHER" id="PTHR42780">
    <property type="entry name" value="SOLEUCYL-TRNA SYNTHETASE"/>
    <property type="match status" value="1"/>
</dbReference>
<feature type="short sequence motif" description="'KMSKS' region" evidence="15">
    <location>
        <begin position="641"/>
        <end position="645"/>
    </location>
</feature>
<dbReference type="GO" id="GO:0008270">
    <property type="term" value="F:zinc ion binding"/>
    <property type="evidence" value="ECO:0007669"/>
    <property type="project" value="UniProtKB-UniRule"/>
</dbReference>
<evidence type="ECO:0000256" key="12">
    <source>
        <dbReference type="ARBA" id="ARBA00023146"/>
    </source>
</evidence>
<dbReference type="Gene3D" id="3.40.50.620">
    <property type="entry name" value="HUPs"/>
    <property type="match status" value="2"/>
</dbReference>
<name>A0A2M6W247_9BACT</name>
<comment type="domain">
    <text evidence="15">IleRS has two distinct active sites: one for aminoacylation and one for editing. The misactivated valine is translocated from the active site to the editing site, which sterically excludes the correctly activated isoleucine. The single editing site contains two valyl binding pockets, one specific for each substrate (Val-AMP or Val-tRNA(Ile)).</text>
</comment>
<comment type="catalytic activity">
    <reaction evidence="14 15">
        <text>tRNA(Ile) + L-isoleucine + ATP = L-isoleucyl-tRNA(Ile) + AMP + diphosphate</text>
        <dbReference type="Rhea" id="RHEA:11060"/>
        <dbReference type="Rhea" id="RHEA-COMP:9666"/>
        <dbReference type="Rhea" id="RHEA-COMP:9695"/>
        <dbReference type="ChEBI" id="CHEBI:30616"/>
        <dbReference type="ChEBI" id="CHEBI:33019"/>
        <dbReference type="ChEBI" id="CHEBI:58045"/>
        <dbReference type="ChEBI" id="CHEBI:78442"/>
        <dbReference type="ChEBI" id="CHEBI:78528"/>
        <dbReference type="ChEBI" id="CHEBI:456215"/>
        <dbReference type="EC" id="6.1.1.5"/>
    </reaction>
</comment>
<evidence type="ECO:0000256" key="11">
    <source>
        <dbReference type="ARBA" id="ARBA00022917"/>
    </source>
</evidence>
<evidence type="ECO:0000256" key="1">
    <source>
        <dbReference type="ARBA" id="ARBA00001947"/>
    </source>
</evidence>
<keyword evidence="9 15" id="KW-0862">Zinc</keyword>
<evidence type="ECO:0000259" key="16">
    <source>
        <dbReference type="Pfam" id="PF00133"/>
    </source>
</evidence>
<evidence type="ECO:0000259" key="17">
    <source>
        <dbReference type="Pfam" id="PF08264"/>
    </source>
</evidence>
<dbReference type="Gene3D" id="1.10.730.10">
    <property type="entry name" value="Isoleucyl-tRNA Synthetase, Domain 1"/>
    <property type="match status" value="1"/>
</dbReference>
<keyword evidence="10 15" id="KW-0067">ATP-binding</keyword>
<protein>
    <recommendedName>
        <fullName evidence="15">Isoleucine--tRNA ligase</fullName>
        <ecNumber evidence="15">6.1.1.5</ecNumber>
    </recommendedName>
    <alternativeName>
        <fullName evidence="15">Isoleucyl-tRNA synthetase</fullName>
        <shortName evidence="15">IleRS</shortName>
    </alternativeName>
</protein>
<dbReference type="HAMAP" id="MF_02003">
    <property type="entry name" value="Ile_tRNA_synth_type2"/>
    <property type="match status" value="1"/>
</dbReference>
<feature type="short sequence motif" description="'HIGH' region" evidence="15">
    <location>
        <begin position="50"/>
        <end position="60"/>
    </location>
</feature>
<evidence type="ECO:0000256" key="2">
    <source>
        <dbReference type="ARBA" id="ARBA00004496"/>
    </source>
</evidence>